<dbReference type="PANTHER" id="PTHR32309">
    <property type="entry name" value="TYROSINE-PROTEIN KINASE"/>
    <property type="match status" value="1"/>
</dbReference>
<keyword evidence="2" id="KW-0472">Membrane</keyword>
<name>A0A9D1XAP6_9BACT</name>
<accession>A0A9D1XAP6</accession>
<evidence type="ECO:0000256" key="1">
    <source>
        <dbReference type="SAM" id="Coils"/>
    </source>
</evidence>
<dbReference type="PANTHER" id="PTHR32309:SF13">
    <property type="entry name" value="FERRIC ENTEROBACTIN TRANSPORT PROTEIN FEPE"/>
    <property type="match status" value="1"/>
</dbReference>
<evidence type="ECO:0000259" key="3">
    <source>
        <dbReference type="Pfam" id="PF13807"/>
    </source>
</evidence>
<gene>
    <name evidence="4" type="ORF">H9977_12070</name>
</gene>
<protein>
    <submittedName>
        <fullName evidence="4">Tyrosine protein kinase</fullName>
    </submittedName>
</protein>
<feature type="coiled-coil region" evidence="1">
    <location>
        <begin position="269"/>
        <end position="333"/>
    </location>
</feature>
<feature type="transmembrane region" description="Helical" evidence="2">
    <location>
        <begin position="21"/>
        <end position="43"/>
    </location>
</feature>
<proteinExistence type="predicted"/>
<dbReference type="InterPro" id="IPR050445">
    <property type="entry name" value="Bact_polysacc_biosynth/exp"/>
</dbReference>
<comment type="caution">
    <text evidence="4">The sequence shown here is derived from an EMBL/GenBank/DDBJ whole genome shotgun (WGS) entry which is preliminary data.</text>
</comment>
<dbReference type="GO" id="GO:0005886">
    <property type="term" value="C:plasma membrane"/>
    <property type="evidence" value="ECO:0007669"/>
    <property type="project" value="TreeGrafter"/>
</dbReference>
<dbReference type="Pfam" id="PF13807">
    <property type="entry name" value="GNVR"/>
    <property type="match status" value="1"/>
</dbReference>
<feature type="transmembrane region" description="Helical" evidence="2">
    <location>
        <begin position="499"/>
        <end position="519"/>
    </location>
</feature>
<dbReference type="Proteomes" id="UP000886740">
    <property type="component" value="Unassembled WGS sequence"/>
</dbReference>
<reference evidence="4" key="2">
    <citation type="submission" date="2021-04" db="EMBL/GenBank/DDBJ databases">
        <authorList>
            <person name="Gilroy R."/>
        </authorList>
    </citation>
    <scope>NUCLEOTIDE SEQUENCE</scope>
    <source>
        <strain evidence="4">ChiGjej6B6-14162</strain>
    </source>
</reference>
<keyword evidence="4" id="KW-0418">Kinase</keyword>
<keyword evidence="4" id="KW-0808">Transferase</keyword>
<organism evidence="4 5">
    <name type="scientific">Candidatus Parabacteroides intestinipullorum</name>
    <dbReference type="NCBI Taxonomy" id="2838723"/>
    <lineage>
        <taxon>Bacteria</taxon>
        <taxon>Pseudomonadati</taxon>
        <taxon>Bacteroidota</taxon>
        <taxon>Bacteroidia</taxon>
        <taxon>Bacteroidales</taxon>
        <taxon>Tannerellaceae</taxon>
        <taxon>Parabacteroides</taxon>
    </lineage>
</organism>
<dbReference type="GO" id="GO:0004713">
    <property type="term" value="F:protein tyrosine kinase activity"/>
    <property type="evidence" value="ECO:0007669"/>
    <property type="project" value="TreeGrafter"/>
</dbReference>
<keyword evidence="1" id="KW-0175">Coiled coil</keyword>
<reference evidence="4" key="1">
    <citation type="journal article" date="2021" name="PeerJ">
        <title>Extensive microbial diversity within the chicken gut microbiome revealed by metagenomics and culture.</title>
        <authorList>
            <person name="Gilroy R."/>
            <person name="Ravi A."/>
            <person name="Getino M."/>
            <person name="Pursley I."/>
            <person name="Horton D.L."/>
            <person name="Alikhan N.F."/>
            <person name="Baker D."/>
            <person name="Gharbi K."/>
            <person name="Hall N."/>
            <person name="Watson M."/>
            <person name="Adriaenssens E.M."/>
            <person name="Foster-Nyarko E."/>
            <person name="Jarju S."/>
            <person name="Secka A."/>
            <person name="Antonio M."/>
            <person name="Oren A."/>
            <person name="Chaudhuri R.R."/>
            <person name="La Ragione R."/>
            <person name="Hildebrand F."/>
            <person name="Pallen M.J."/>
        </authorList>
    </citation>
    <scope>NUCLEOTIDE SEQUENCE</scope>
    <source>
        <strain evidence="4">ChiGjej6B6-14162</strain>
    </source>
</reference>
<dbReference type="InterPro" id="IPR032807">
    <property type="entry name" value="GNVR"/>
</dbReference>
<keyword evidence="2" id="KW-0812">Transmembrane</keyword>
<sequence>MEEMKDTETIGLKTVIVKYLLHWKLFLGAFLFSIIPAVLYLVYYPRTYEINARVKIQEDKDLGGGSFGLGEAAGLMKSFGLGGVGGGAVNIEDELSMFTSNKLIRSMVLDLGINVEYCEPWTFGYRLYGNETLFKMTADSLTNATLDQNVDFVVKLSGGRCHVTAEAMTMDKKTFDLPELPATIELPVGKFRLALAPGHEDLKEAKMEITYRPASFVAEDLADEFLIEESSKTANVIELGCTDYERARGKDMLNTLIRYYNEEALSYQKSEATKTLAFLDGRIENLLRELATIEDKIEAYKTKVQLMDGEHDVQFYVEQMKDLQTKMIELEGQANVVDLMAAFVKDTANRYAMVPMLLTLDAGGEGNPLSDYNTILLERSRVIKNSSINNPLVGTLSKQADQLRVSVIKTITNTQEGLQASLKDIRSKVVMIYDKMGSYPVAERQYVELKRDQEITQGVYLLLLQKREETALILGKMNEKAKVLDDAYVKSRPIGPRKLYAALAMMLLTIIIPVGFLCCKQMYIALKDEFLRQKSERR</sequence>
<dbReference type="EMBL" id="DXEL01000082">
    <property type="protein sequence ID" value="HIX75750.1"/>
    <property type="molecule type" value="Genomic_DNA"/>
</dbReference>
<evidence type="ECO:0000256" key="2">
    <source>
        <dbReference type="SAM" id="Phobius"/>
    </source>
</evidence>
<evidence type="ECO:0000313" key="4">
    <source>
        <dbReference type="EMBL" id="HIX75750.1"/>
    </source>
</evidence>
<evidence type="ECO:0000313" key="5">
    <source>
        <dbReference type="Proteomes" id="UP000886740"/>
    </source>
</evidence>
<dbReference type="AlphaFoldDB" id="A0A9D1XAP6"/>
<feature type="domain" description="Tyrosine-protein kinase G-rich" evidence="3">
    <location>
        <begin position="443"/>
        <end position="522"/>
    </location>
</feature>
<keyword evidence="2" id="KW-1133">Transmembrane helix</keyword>